<evidence type="ECO:0000313" key="2">
    <source>
        <dbReference type="Proteomes" id="UP000799777"/>
    </source>
</evidence>
<sequence>MCGHALLPWEHYTKAVKYLVFDNFIEQIDRQADKSLLAIDLRNILRDFIRKQETDRQPLSTDNQEDDIDPRIVFLSSCLTDVSQLQATNPKDKMYGLQALYTTFGIPLPDVDYGKSLAKVYEGAAVAMISWSGTLRILGDACRTDGDAQIPSWVPD</sequence>
<dbReference type="InterPro" id="IPR052895">
    <property type="entry name" value="HetReg/Transcr_Mod"/>
</dbReference>
<dbReference type="PANTHER" id="PTHR24148">
    <property type="entry name" value="ANKYRIN REPEAT DOMAIN-CONTAINING PROTEIN 39 HOMOLOG-RELATED"/>
    <property type="match status" value="1"/>
</dbReference>
<name>A0A9P4LQT8_9PLEO</name>
<proteinExistence type="predicted"/>
<protein>
    <submittedName>
        <fullName evidence="1">Uncharacterized protein</fullName>
    </submittedName>
</protein>
<dbReference type="EMBL" id="ML978160">
    <property type="protein sequence ID" value="KAF2034593.1"/>
    <property type="molecule type" value="Genomic_DNA"/>
</dbReference>
<gene>
    <name evidence="1" type="ORF">EK21DRAFT_107726</name>
</gene>
<evidence type="ECO:0000313" key="1">
    <source>
        <dbReference type="EMBL" id="KAF2034593.1"/>
    </source>
</evidence>
<dbReference type="OrthoDB" id="3557394at2759"/>
<organism evidence="1 2">
    <name type="scientific">Setomelanomma holmii</name>
    <dbReference type="NCBI Taxonomy" id="210430"/>
    <lineage>
        <taxon>Eukaryota</taxon>
        <taxon>Fungi</taxon>
        <taxon>Dikarya</taxon>
        <taxon>Ascomycota</taxon>
        <taxon>Pezizomycotina</taxon>
        <taxon>Dothideomycetes</taxon>
        <taxon>Pleosporomycetidae</taxon>
        <taxon>Pleosporales</taxon>
        <taxon>Pleosporineae</taxon>
        <taxon>Phaeosphaeriaceae</taxon>
        <taxon>Setomelanomma</taxon>
    </lineage>
</organism>
<keyword evidence="2" id="KW-1185">Reference proteome</keyword>
<reference evidence="1" key="1">
    <citation type="journal article" date="2020" name="Stud. Mycol.">
        <title>101 Dothideomycetes genomes: a test case for predicting lifestyles and emergence of pathogens.</title>
        <authorList>
            <person name="Haridas S."/>
            <person name="Albert R."/>
            <person name="Binder M."/>
            <person name="Bloem J."/>
            <person name="Labutti K."/>
            <person name="Salamov A."/>
            <person name="Andreopoulos B."/>
            <person name="Baker S."/>
            <person name="Barry K."/>
            <person name="Bills G."/>
            <person name="Bluhm B."/>
            <person name="Cannon C."/>
            <person name="Castanera R."/>
            <person name="Culley D."/>
            <person name="Daum C."/>
            <person name="Ezra D."/>
            <person name="Gonzalez J."/>
            <person name="Henrissat B."/>
            <person name="Kuo A."/>
            <person name="Liang C."/>
            <person name="Lipzen A."/>
            <person name="Lutzoni F."/>
            <person name="Magnuson J."/>
            <person name="Mondo S."/>
            <person name="Nolan M."/>
            <person name="Ohm R."/>
            <person name="Pangilinan J."/>
            <person name="Park H.-J."/>
            <person name="Ramirez L."/>
            <person name="Alfaro M."/>
            <person name="Sun H."/>
            <person name="Tritt A."/>
            <person name="Yoshinaga Y."/>
            <person name="Zwiers L.-H."/>
            <person name="Turgeon B."/>
            <person name="Goodwin S."/>
            <person name="Spatafora J."/>
            <person name="Crous P."/>
            <person name="Grigoriev I."/>
        </authorList>
    </citation>
    <scope>NUCLEOTIDE SEQUENCE</scope>
    <source>
        <strain evidence="1">CBS 110217</strain>
    </source>
</reference>
<accession>A0A9P4LQT8</accession>
<dbReference type="Proteomes" id="UP000799777">
    <property type="component" value="Unassembled WGS sequence"/>
</dbReference>
<dbReference type="PANTHER" id="PTHR24148:SF64">
    <property type="entry name" value="HETEROKARYON INCOMPATIBILITY DOMAIN-CONTAINING PROTEIN"/>
    <property type="match status" value="1"/>
</dbReference>
<comment type="caution">
    <text evidence="1">The sequence shown here is derived from an EMBL/GenBank/DDBJ whole genome shotgun (WGS) entry which is preliminary data.</text>
</comment>
<dbReference type="AlphaFoldDB" id="A0A9P4LQT8"/>